<dbReference type="RefSeq" id="XP_001749071.1">
    <property type="nucleotide sequence ID" value="XM_001749019.1"/>
</dbReference>
<gene>
    <name evidence="1" type="ORF">MONBRDRAFT_28546</name>
</gene>
<evidence type="ECO:0000313" key="2">
    <source>
        <dbReference type="Proteomes" id="UP000001357"/>
    </source>
</evidence>
<dbReference type="EMBL" id="CH991568">
    <property type="protein sequence ID" value="EDQ86146.1"/>
    <property type="molecule type" value="Genomic_DNA"/>
</dbReference>
<protein>
    <submittedName>
        <fullName evidence="1">Uncharacterized protein</fullName>
    </submittedName>
</protein>
<name>A9V8H5_MONBE</name>
<proteinExistence type="predicted"/>
<reference evidence="1 2" key="1">
    <citation type="journal article" date="2008" name="Nature">
        <title>The genome of the choanoflagellate Monosiga brevicollis and the origin of metazoans.</title>
        <authorList>
            <consortium name="JGI Sequencing"/>
            <person name="King N."/>
            <person name="Westbrook M.J."/>
            <person name="Young S.L."/>
            <person name="Kuo A."/>
            <person name="Abedin M."/>
            <person name="Chapman J."/>
            <person name="Fairclough S."/>
            <person name="Hellsten U."/>
            <person name="Isogai Y."/>
            <person name="Letunic I."/>
            <person name="Marr M."/>
            <person name="Pincus D."/>
            <person name="Putnam N."/>
            <person name="Rokas A."/>
            <person name="Wright K.J."/>
            <person name="Zuzow R."/>
            <person name="Dirks W."/>
            <person name="Good M."/>
            <person name="Goodstein D."/>
            <person name="Lemons D."/>
            <person name="Li W."/>
            <person name="Lyons J.B."/>
            <person name="Morris A."/>
            <person name="Nichols S."/>
            <person name="Richter D.J."/>
            <person name="Salamov A."/>
            <person name="Bork P."/>
            <person name="Lim W.A."/>
            <person name="Manning G."/>
            <person name="Miller W.T."/>
            <person name="McGinnis W."/>
            <person name="Shapiro H."/>
            <person name="Tjian R."/>
            <person name="Grigoriev I.V."/>
            <person name="Rokhsar D."/>
        </authorList>
    </citation>
    <scope>NUCLEOTIDE SEQUENCE [LARGE SCALE GENOMIC DNA]</scope>
    <source>
        <strain evidence="2">MX1 / ATCC 50154</strain>
    </source>
</reference>
<keyword evidence="2" id="KW-1185">Reference proteome</keyword>
<dbReference type="GeneID" id="5894266"/>
<dbReference type="AlphaFoldDB" id="A9V8H5"/>
<dbReference type="InParanoid" id="A9V8H5"/>
<dbReference type="KEGG" id="mbr:MONBRDRAFT_28546"/>
<evidence type="ECO:0000313" key="1">
    <source>
        <dbReference type="EMBL" id="EDQ86146.1"/>
    </source>
</evidence>
<dbReference type="Proteomes" id="UP000001357">
    <property type="component" value="Unassembled WGS sequence"/>
</dbReference>
<organism evidence="1 2">
    <name type="scientific">Monosiga brevicollis</name>
    <name type="common">Choanoflagellate</name>
    <dbReference type="NCBI Taxonomy" id="81824"/>
    <lineage>
        <taxon>Eukaryota</taxon>
        <taxon>Choanoflagellata</taxon>
        <taxon>Craspedida</taxon>
        <taxon>Salpingoecidae</taxon>
        <taxon>Monosiga</taxon>
    </lineage>
</organism>
<accession>A9V8H5</accession>
<sequence>MCCREGGCRPWLLLLRFLLISRSDRQHPSAFCSSNSLSLSHFLSLTLSLSLSLSHISLCVAMAALTALERRLSGVAVLEQCMETGFLDVDVASRSAPVQATVATGPAGDVEALAGAAGPTAPGWELRSFERCVLVLSAGARAAVMLPRSTQSTSSHAEALRRFWHEPSADGAHTLVQSHALFAVYDPVHPIVAAVQTSHRHFLIIRDNASFTALAYDEDYEPQAVHHGELLTTRGRLLAVAYEPERAVLALLHHPTDHDHARLVLARLVRQTNSRIDVLQTHVVLTQLPPQHTYWLSAQTHDFVVLAQNQPWRLVWHLRHNRLEAALFDTPLLKVPAQVDLARLGRGSDVVPAYNFAAALRVIRSHLLSPRYTNSLQAANLRLVLHVSNAGHQSAASSPLVILRTDGRIQKFQDAEPHTVHVLTPDTAARVLFAVLFSQSQALLLGFADRLDLVQLGAKSNEAPLQTTKLHPALLAAPSFRSTSYSSAASHRTSVVFSQQPVRGPLEDALRLMEAHDWPADKLHAFDQIVQGPALVSAVFGQDDQHTAKLHHHFQACSSKPPTPLTKVESET</sequence>